<dbReference type="PROSITE" id="PS50240">
    <property type="entry name" value="TRYPSIN_DOM"/>
    <property type="match status" value="1"/>
</dbReference>
<dbReference type="Proteomes" id="UP000694867">
    <property type="component" value="Unplaced"/>
</dbReference>
<dbReference type="AlphaFoldDB" id="A0AAJ7L6I3"/>
<dbReference type="Pfam" id="PF00089">
    <property type="entry name" value="Trypsin"/>
    <property type="match status" value="1"/>
</dbReference>
<evidence type="ECO:0000256" key="6">
    <source>
        <dbReference type="SAM" id="MobiDB-lite"/>
    </source>
</evidence>
<name>A0AAJ7L6I3_9ACAR</name>
<dbReference type="CDD" id="cd00190">
    <property type="entry name" value="Tryp_SPc"/>
    <property type="match status" value="1"/>
</dbReference>
<feature type="compositionally biased region" description="Low complexity" evidence="6">
    <location>
        <begin position="214"/>
        <end position="240"/>
    </location>
</feature>
<organism evidence="8 9">
    <name type="scientific">Galendromus occidentalis</name>
    <name type="common">western predatory mite</name>
    <dbReference type="NCBI Taxonomy" id="34638"/>
    <lineage>
        <taxon>Eukaryota</taxon>
        <taxon>Metazoa</taxon>
        <taxon>Ecdysozoa</taxon>
        <taxon>Arthropoda</taxon>
        <taxon>Chelicerata</taxon>
        <taxon>Arachnida</taxon>
        <taxon>Acari</taxon>
        <taxon>Parasitiformes</taxon>
        <taxon>Mesostigmata</taxon>
        <taxon>Gamasina</taxon>
        <taxon>Phytoseioidea</taxon>
        <taxon>Phytoseiidae</taxon>
        <taxon>Typhlodrominae</taxon>
        <taxon>Galendromus</taxon>
    </lineage>
</organism>
<feature type="region of interest" description="Disordered" evidence="6">
    <location>
        <begin position="204"/>
        <end position="243"/>
    </location>
</feature>
<evidence type="ECO:0000256" key="3">
    <source>
        <dbReference type="ARBA" id="ARBA00022825"/>
    </source>
</evidence>
<proteinExistence type="predicted"/>
<evidence type="ECO:0000256" key="4">
    <source>
        <dbReference type="ARBA" id="ARBA00023157"/>
    </source>
</evidence>
<dbReference type="PRINTS" id="PR00722">
    <property type="entry name" value="CHYMOTRYPSIN"/>
</dbReference>
<evidence type="ECO:0000259" key="7">
    <source>
        <dbReference type="PROSITE" id="PS50240"/>
    </source>
</evidence>
<dbReference type="InterPro" id="IPR018114">
    <property type="entry name" value="TRYPSIN_HIS"/>
</dbReference>
<feature type="compositionally biased region" description="Polar residues" evidence="6">
    <location>
        <begin position="69"/>
        <end position="82"/>
    </location>
</feature>
<sequence>MNQKKSCSNAQGEEGRCMFVWECIKNDGKHLGTCTDGFLYGSCCGKPERDSGRPGVQSEPLSHEDEDNNQNSLEKSSEGMTPSSLLSSTTSTSTTSTTARPAGGSNFNVISAAHLPVQHKQPTSYLQFGRPPTMTTLMTHNMQRWPPTIRPTIVNSFWSIFRPRPTLLVKPGITVPVVAMKPTTPIRPIIMTSPLTSPLMQVPMTTPATPGPPSSATVKRSSTSTTTTTTTSTTTQSSPTRIQVPTTIRPAYSSANDFESNLIETGGTESCGVPPLRPQKKVVGGKTSSFGQWPWQASVRKSSFFGFSSTHRCGGAILNKNWIITAGHCVDDLMVTHIRVRLGEFDFSSTQEPYPFQERGIVAKYVHPQYNFFTYENDLALLKLDKPLQYMPHVAAICLPPDTTGNLVGHNATVTGWGRLSEGGVLPSLLQEVQVPIVSNDKCKSMFQAAGRNEFIPPIFMCAGFETGGKDSCQGDSGGPLQVKDVSGRWMLAGIISWGIGCAEPNLPGVCTRITKFKPWIASTIRKHS</sequence>
<dbReference type="PROSITE" id="PS00134">
    <property type="entry name" value="TRYPSIN_HIS"/>
    <property type="match status" value="1"/>
</dbReference>
<dbReference type="RefSeq" id="XP_018497363.1">
    <property type="nucleotide sequence ID" value="XM_018641847.2"/>
</dbReference>
<evidence type="ECO:0000313" key="8">
    <source>
        <dbReference type="Proteomes" id="UP000694867"/>
    </source>
</evidence>
<dbReference type="CTD" id="20233"/>
<protein>
    <submittedName>
        <fullName evidence="9">Serine proteinase stubble</fullName>
    </submittedName>
</protein>
<dbReference type="SUPFAM" id="SSF50494">
    <property type="entry name" value="Trypsin-like serine proteases"/>
    <property type="match status" value="1"/>
</dbReference>
<dbReference type="PROSITE" id="PS00135">
    <property type="entry name" value="TRYPSIN_SER"/>
    <property type="match status" value="1"/>
</dbReference>
<accession>A0AAJ7L6I3</accession>
<dbReference type="InterPro" id="IPR043504">
    <property type="entry name" value="Peptidase_S1_PA_chymotrypsin"/>
</dbReference>
<dbReference type="Gene3D" id="2.40.10.10">
    <property type="entry name" value="Trypsin-like serine proteases"/>
    <property type="match status" value="1"/>
</dbReference>
<evidence type="ECO:0000256" key="5">
    <source>
        <dbReference type="RuleBase" id="RU363034"/>
    </source>
</evidence>
<dbReference type="GeneID" id="100902335"/>
<evidence type="ECO:0000256" key="2">
    <source>
        <dbReference type="ARBA" id="ARBA00022801"/>
    </source>
</evidence>
<keyword evidence="4" id="KW-1015">Disulfide bond</keyword>
<dbReference type="GO" id="GO:0004252">
    <property type="term" value="F:serine-type endopeptidase activity"/>
    <property type="evidence" value="ECO:0007669"/>
    <property type="project" value="InterPro"/>
</dbReference>
<keyword evidence="1 5" id="KW-0645">Protease</keyword>
<dbReference type="SMART" id="SM00020">
    <property type="entry name" value="Tryp_SPc"/>
    <property type="match status" value="1"/>
</dbReference>
<dbReference type="FunFam" id="2.40.10.10:FF:000006">
    <property type="entry name" value="Serine proteinase stubble"/>
    <property type="match status" value="1"/>
</dbReference>
<dbReference type="InterPro" id="IPR009003">
    <property type="entry name" value="Peptidase_S1_PA"/>
</dbReference>
<evidence type="ECO:0000256" key="1">
    <source>
        <dbReference type="ARBA" id="ARBA00022670"/>
    </source>
</evidence>
<feature type="domain" description="Peptidase S1" evidence="7">
    <location>
        <begin position="282"/>
        <end position="526"/>
    </location>
</feature>
<keyword evidence="3 5" id="KW-0720">Serine protease</keyword>
<dbReference type="PANTHER" id="PTHR24252:SF7">
    <property type="entry name" value="HYALIN"/>
    <property type="match status" value="1"/>
</dbReference>
<dbReference type="PANTHER" id="PTHR24252">
    <property type="entry name" value="ACROSIN-RELATED"/>
    <property type="match status" value="1"/>
</dbReference>
<dbReference type="InterPro" id="IPR001314">
    <property type="entry name" value="Peptidase_S1A"/>
</dbReference>
<reference evidence="9" key="1">
    <citation type="submission" date="2025-08" db="UniProtKB">
        <authorList>
            <consortium name="RefSeq"/>
        </authorList>
    </citation>
    <scope>IDENTIFICATION</scope>
</reference>
<evidence type="ECO:0000313" key="9">
    <source>
        <dbReference type="RefSeq" id="XP_018497363.1"/>
    </source>
</evidence>
<gene>
    <name evidence="9" type="primary">LOC100902335</name>
</gene>
<keyword evidence="8" id="KW-1185">Reference proteome</keyword>
<feature type="compositionally biased region" description="Low complexity" evidence="6">
    <location>
        <begin position="83"/>
        <end position="98"/>
    </location>
</feature>
<dbReference type="InterPro" id="IPR033116">
    <property type="entry name" value="TRYPSIN_SER"/>
</dbReference>
<dbReference type="GO" id="GO:0006508">
    <property type="term" value="P:proteolysis"/>
    <property type="evidence" value="ECO:0007669"/>
    <property type="project" value="UniProtKB-KW"/>
</dbReference>
<feature type="region of interest" description="Disordered" evidence="6">
    <location>
        <begin position="49"/>
        <end position="105"/>
    </location>
</feature>
<dbReference type="InterPro" id="IPR001254">
    <property type="entry name" value="Trypsin_dom"/>
</dbReference>
<dbReference type="KEGG" id="goe:100902335"/>
<keyword evidence="2 5" id="KW-0378">Hydrolase</keyword>